<organism evidence="6 7">
    <name type="scientific">Thyridium curvatum</name>
    <dbReference type="NCBI Taxonomy" id="1093900"/>
    <lineage>
        <taxon>Eukaryota</taxon>
        <taxon>Fungi</taxon>
        <taxon>Dikarya</taxon>
        <taxon>Ascomycota</taxon>
        <taxon>Pezizomycotina</taxon>
        <taxon>Sordariomycetes</taxon>
        <taxon>Sordariomycetidae</taxon>
        <taxon>Thyridiales</taxon>
        <taxon>Thyridiaceae</taxon>
        <taxon>Thyridium</taxon>
    </lineage>
</organism>
<feature type="region of interest" description="Disordered" evidence="4">
    <location>
        <begin position="28"/>
        <end position="70"/>
    </location>
</feature>
<reference evidence="6 7" key="1">
    <citation type="submission" date="2019-06" db="EMBL/GenBank/DDBJ databases">
        <title>Draft genome sequence of the filamentous fungus Phialemoniopsis curvata isolated from diesel fuel.</title>
        <authorList>
            <person name="Varaljay V.A."/>
            <person name="Lyon W.J."/>
            <person name="Crouch A.L."/>
            <person name="Drake C.E."/>
            <person name="Hollomon J.M."/>
            <person name="Nadeau L.J."/>
            <person name="Nunn H.S."/>
            <person name="Stevenson B.S."/>
            <person name="Bojanowski C.L."/>
            <person name="Crookes-Goodson W.J."/>
        </authorList>
    </citation>
    <scope>NUCLEOTIDE SEQUENCE [LARGE SCALE GENOMIC DNA]</scope>
    <source>
        <strain evidence="6 7">D216</strain>
    </source>
</reference>
<dbReference type="AlphaFoldDB" id="A0A507B078"/>
<dbReference type="InterPro" id="IPR007219">
    <property type="entry name" value="XnlR_reg_dom"/>
</dbReference>
<name>A0A507B078_9PEZI</name>
<comment type="caution">
    <text evidence="6">The sequence shown here is derived from an EMBL/GenBank/DDBJ whole genome shotgun (WGS) entry which is preliminary data.</text>
</comment>
<protein>
    <recommendedName>
        <fullName evidence="5">Xylanolytic transcriptional activator regulatory domain-containing protein</fullName>
    </recommendedName>
</protein>
<proteinExistence type="predicted"/>
<dbReference type="InParanoid" id="A0A507B078"/>
<dbReference type="InterPro" id="IPR051127">
    <property type="entry name" value="Fungal_SecMet_Regulators"/>
</dbReference>
<keyword evidence="1" id="KW-0805">Transcription regulation</keyword>
<evidence type="ECO:0000259" key="5">
    <source>
        <dbReference type="SMART" id="SM00906"/>
    </source>
</evidence>
<evidence type="ECO:0000256" key="1">
    <source>
        <dbReference type="ARBA" id="ARBA00023015"/>
    </source>
</evidence>
<dbReference type="CDD" id="cd12148">
    <property type="entry name" value="fungal_TF_MHR"/>
    <property type="match status" value="1"/>
</dbReference>
<evidence type="ECO:0000256" key="4">
    <source>
        <dbReference type="SAM" id="MobiDB-lite"/>
    </source>
</evidence>
<keyword evidence="3" id="KW-0539">Nucleus</keyword>
<dbReference type="GO" id="GO:0000981">
    <property type="term" value="F:DNA-binding transcription factor activity, RNA polymerase II-specific"/>
    <property type="evidence" value="ECO:0007669"/>
    <property type="project" value="TreeGrafter"/>
</dbReference>
<sequence length="670" mass="74651">MNLTGLAECGACLRRKNVPPVCVYAPQPSPLMFSPTPRPPTTETGDTSAPGSSHCRDKEEPTMADDEAGAGGGRNWILTAGLLAASNSTNFFNTVFRESPTTNPTPSDTLIDDAAPEIREDRAAVDRQCVGLPATRPRGVHSADYVLPSRPVADTLVDRFFRDAYIHWIDRLKFMRWYDNLWAAEDKLALDSVEEQIHFANLNVIFALVYQSKSEDLAEDQGLLAQTYFLRAQKLLRLCLLDLNRMDLLWTLLLLTQWFQGVNDVRGCTSLVGLCILIARNLGLHKADSIDRMPDQYRREIGRRAWHGCILLDRITAMTSGQPLQISQDMAKGAQLFSAIDDEYLNTRPSTVVAPGVQPPGKPSGVSFFLAFCQLHLILGDVLDHQDRVRHDDKTFVDINHIVDIDGKLDGFRQGLPHHLHISDKLTETYHQRGDSAFTGPMFHLHVRFLHIRILLYRIFFLHAARRLKHSATGPANSGSFVDAVTHQGMLTCVRTAQEILDLIRTCLSLEGQSPHVVLPWWHIVTYVYTAATVLIAAHIFPEVVEEFTTANLAASIQTGQHILIHHTRHAESARRCKSALTVLCDQYVTNRPGNHHSPRPSQQGPPGATNISELPSATWNLNPDASFDGVGLPVDCVRDFTVASDLFRGDEIESLLFFNTDLWGQEMGA</sequence>
<dbReference type="Proteomes" id="UP000319257">
    <property type="component" value="Unassembled WGS sequence"/>
</dbReference>
<gene>
    <name evidence="6" type="ORF">E0L32_008607</name>
</gene>
<evidence type="ECO:0000313" key="6">
    <source>
        <dbReference type="EMBL" id="TPX10388.1"/>
    </source>
</evidence>
<feature type="region of interest" description="Disordered" evidence="4">
    <location>
        <begin position="592"/>
        <end position="614"/>
    </location>
</feature>
<keyword evidence="7" id="KW-1185">Reference proteome</keyword>
<feature type="compositionally biased region" description="Polar residues" evidence="4">
    <location>
        <begin position="600"/>
        <end position="614"/>
    </location>
</feature>
<dbReference type="GO" id="GO:0008270">
    <property type="term" value="F:zinc ion binding"/>
    <property type="evidence" value="ECO:0007669"/>
    <property type="project" value="InterPro"/>
</dbReference>
<dbReference type="GO" id="GO:0000978">
    <property type="term" value="F:RNA polymerase II cis-regulatory region sequence-specific DNA binding"/>
    <property type="evidence" value="ECO:0007669"/>
    <property type="project" value="TreeGrafter"/>
</dbReference>
<dbReference type="SMART" id="SM00906">
    <property type="entry name" value="Fungal_trans"/>
    <property type="match status" value="1"/>
</dbReference>
<dbReference type="Pfam" id="PF04082">
    <property type="entry name" value="Fungal_trans"/>
    <property type="match status" value="1"/>
</dbReference>
<dbReference type="EMBL" id="SKBQ01000058">
    <property type="protein sequence ID" value="TPX10388.1"/>
    <property type="molecule type" value="Genomic_DNA"/>
</dbReference>
<dbReference type="GeneID" id="41976054"/>
<evidence type="ECO:0000313" key="7">
    <source>
        <dbReference type="Proteomes" id="UP000319257"/>
    </source>
</evidence>
<accession>A0A507B078</accession>
<dbReference type="RefSeq" id="XP_030992099.1">
    <property type="nucleotide sequence ID" value="XM_031143480.1"/>
</dbReference>
<feature type="compositionally biased region" description="Polar residues" evidence="4">
    <location>
        <begin position="41"/>
        <end position="51"/>
    </location>
</feature>
<dbReference type="GO" id="GO:0005634">
    <property type="term" value="C:nucleus"/>
    <property type="evidence" value="ECO:0007669"/>
    <property type="project" value="TreeGrafter"/>
</dbReference>
<dbReference type="OrthoDB" id="424974at2759"/>
<dbReference type="GO" id="GO:0000435">
    <property type="term" value="P:positive regulation of transcription from RNA polymerase II promoter by galactose"/>
    <property type="evidence" value="ECO:0007669"/>
    <property type="project" value="TreeGrafter"/>
</dbReference>
<keyword evidence="2" id="KW-0804">Transcription</keyword>
<evidence type="ECO:0000256" key="2">
    <source>
        <dbReference type="ARBA" id="ARBA00023163"/>
    </source>
</evidence>
<dbReference type="GO" id="GO:0006351">
    <property type="term" value="P:DNA-templated transcription"/>
    <property type="evidence" value="ECO:0007669"/>
    <property type="project" value="InterPro"/>
</dbReference>
<feature type="domain" description="Xylanolytic transcriptional activator regulatory" evidence="5">
    <location>
        <begin position="268"/>
        <end position="343"/>
    </location>
</feature>
<dbReference type="PANTHER" id="PTHR47424:SF4">
    <property type="entry name" value="ZN(II)2CYS6 TRANSCRIPTION FACTOR (EUROFUNG)"/>
    <property type="match status" value="1"/>
</dbReference>
<dbReference type="PANTHER" id="PTHR47424">
    <property type="entry name" value="REGULATORY PROTEIN GAL4"/>
    <property type="match status" value="1"/>
</dbReference>
<evidence type="ECO:0000256" key="3">
    <source>
        <dbReference type="ARBA" id="ARBA00023242"/>
    </source>
</evidence>